<keyword evidence="3" id="KW-0408">Iron</keyword>
<dbReference type="AlphaFoldDB" id="A0A109IL47"/>
<evidence type="ECO:0000256" key="2">
    <source>
        <dbReference type="ARBA" id="ARBA00022723"/>
    </source>
</evidence>
<dbReference type="Proteomes" id="UP000198226">
    <property type="component" value="Chromosome I"/>
</dbReference>
<proteinExistence type="predicted"/>
<gene>
    <name evidence="5" type="ORF">GA0070623_0100</name>
</gene>
<dbReference type="SUPFAM" id="SSF50022">
    <property type="entry name" value="ISP domain"/>
    <property type="match status" value="1"/>
</dbReference>
<dbReference type="GO" id="GO:0016705">
    <property type="term" value="F:oxidoreductase activity, acting on paired donors, with incorporation or reduction of molecular oxygen"/>
    <property type="evidence" value="ECO:0007669"/>
    <property type="project" value="UniProtKB-ARBA"/>
</dbReference>
<dbReference type="CDD" id="cd03528">
    <property type="entry name" value="Rieske_RO_ferredoxin"/>
    <property type="match status" value="1"/>
</dbReference>
<dbReference type="EMBL" id="LT607752">
    <property type="protein sequence ID" value="SCG35525.1"/>
    <property type="molecule type" value="Genomic_DNA"/>
</dbReference>
<keyword evidence="5" id="KW-0223">Dioxygenase</keyword>
<dbReference type="GO" id="GO:0051537">
    <property type="term" value="F:2 iron, 2 sulfur cluster binding"/>
    <property type="evidence" value="ECO:0007669"/>
    <property type="project" value="UniProtKB-KW"/>
</dbReference>
<evidence type="ECO:0000313" key="6">
    <source>
        <dbReference type="Proteomes" id="UP000198226"/>
    </source>
</evidence>
<dbReference type="InterPro" id="IPR036922">
    <property type="entry name" value="Rieske_2Fe-2S_sf"/>
</dbReference>
<dbReference type="PANTHER" id="PTHR21496">
    <property type="entry name" value="FERREDOXIN-RELATED"/>
    <property type="match status" value="1"/>
</dbReference>
<evidence type="ECO:0000256" key="3">
    <source>
        <dbReference type="ARBA" id="ARBA00023004"/>
    </source>
</evidence>
<name>A0A109IL47_9ACTN</name>
<dbReference type="OrthoDB" id="147178at2"/>
<dbReference type="RefSeq" id="WP_067307247.1">
    <property type="nucleotide sequence ID" value="NZ_LRMV01000050.1"/>
</dbReference>
<sequence length="109" mass="11651">MPTPQGIRLCALSDLDDKAPLAVQIGDVPVVVVRIGDEVHALRDQCTHARMALSDGEVTSKGIECWMHGACFDLRTGVPTAPPAVEPVDVYLVRVEDGEVFVDPGTTVN</sequence>
<dbReference type="GO" id="GO:0004497">
    <property type="term" value="F:monooxygenase activity"/>
    <property type="evidence" value="ECO:0007669"/>
    <property type="project" value="UniProtKB-ARBA"/>
</dbReference>
<dbReference type="GO" id="GO:0051213">
    <property type="term" value="F:dioxygenase activity"/>
    <property type="evidence" value="ECO:0007669"/>
    <property type="project" value="UniProtKB-KW"/>
</dbReference>
<dbReference type="Pfam" id="PF00355">
    <property type="entry name" value="Rieske"/>
    <property type="match status" value="1"/>
</dbReference>
<keyword evidence="1" id="KW-0001">2Fe-2S</keyword>
<organism evidence="5 6">
    <name type="scientific">Micromonospora rifamycinica</name>
    <dbReference type="NCBI Taxonomy" id="291594"/>
    <lineage>
        <taxon>Bacteria</taxon>
        <taxon>Bacillati</taxon>
        <taxon>Actinomycetota</taxon>
        <taxon>Actinomycetes</taxon>
        <taxon>Micromonosporales</taxon>
        <taxon>Micromonosporaceae</taxon>
        <taxon>Micromonospora</taxon>
    </lineage>
</organism>
<evidence type="ECO:0000313" key="5">
    <source>
        <dbReference type="EMBL" id="SCG35525.1"/>
    </source>
</evidence>
<accession>A0A109IL47</accession>
<reference evidence="6" key="1">
    <citation type="submission" date="2016-06" db="EMBL/GenBank/DDBJ databases">
        <authorList>
            <person name="Varghese N."/>
            <person name="Submissions Spin"/>
        </authorList>
    </citation>
    <scope>NUCLEOTIDE SEQUENCE [LARGE SCALE GENOMIC DNA]</scope>
    <source>
        <strain evidence="6">DSM 44983</strain>
    </source>
</reference>
<dbReference type="PANTHER" id="PTHR21496:SF23">
    <property type="entry name" value="3-PHENYLPROPIONATE_CINNAMIC ACID DIOXYGENASE FERREDOXIN SUBUNIT"/>
    <property type="match status" value="1"/>
</dbReference>
<keyword evidence="2" id="KW-0479">Metal-binding</keyword>
<dbReference type="Gene3D" id="2.102.10.10">
    <property type="entry name" value="Rieske [2Fe-2S] iron-sulphur domain"/>
    <property type="match status" value="1"/>
</dbReference>
<dbReference type="GO" id="GO:0046872">
    <property type="term" value="F:metal ion binding"/>
    <property type="evidence" value="ECO:0007669"/>
    <property type="project" value="UniProtKB-KW"/>
</dbReference>
<protein>
    <submittedName>
        <fullName evidence="5">3-phenylpropionate/trans-cinnamate dioxygenase ferredoxin subunit</fullName>
    </submittedName>
</protein>
<evidence type="ECO:0000256" key="1">
    <source>
        <dbReference type="ARBA" id="ARBA00022714"/>
    </source>
</evidence>
<keyword evidence="6" id="KW-1185">Reference proteome</keyword>
<dbReference type="PROSITE" id="PS51296">
    <property type="entry name" value="RIESKE"/>
    <property type="match status" value="1"/>
</dbReference>
<keyword evidence="4" id="KW-0411">Iron-sulfur</keyword>
<dbReference type="InterPro" id="IPR017941">
    <property type="entry name" value="Rieske_2Fe-2S"/>
</dbReference>
<evidence type="ECO:0000256" key="4">
    <source>
        <dbReference type="ARBA" id="ARBA00023014"/>
    </source>
</evidence>
<keyword evidence="5" id="KW-0560">Oxidoreductase</keyword>